<dbReference type="Gene3D" id="3.40.50.720">
    <property type="entry name" value="NAD(P)-binding Rossmann-like Domain"/>
    <property type="match status" value="1"/>
</dbReference>
<comment type="subcellular location">
    <subcellularLocation>
        <location evidence="1 14">Cytoplasm</location>
    </subcellularLocation>
</comment>
<feature type="domain" description="Mur ligase C-terminal" evidence="16">
    <location>
        <begin position="311"/>
        <end position="441"/>
    </location>
</feature>
<dbReference type="SUPFAM" id="SSF53244">
    <property type="entry name" value="MurD-like peptide ligases, peptide-binding domain"/>
    <property type="match status" value="1"/>
</dbReference>
<proteinExistence type="inferred from homology"/>
<protein>
    <recommendedName>
        <fullName evidence="3 14">UDP-N-acetylmuramate--L-alanine ligase</fullName>
        <ecNumber evidence="3 14">6.3.2.8</ecNumber>
    </recommendedName>
    <alternativeName>
        <fullName evidence="14">UDP-N-acetylmuramoyl-L-alanine synthetase</fullName>
    </alternativeName>
</protein>
<evidence type="ECO:0000256" key="3">
    <source>
        <dbReference type="ARBA" id="ARBA00012211"/>
    </source>
</evidence>
<comment type="catalytic activity">
    <reaction evidence="13 14">
        <text>UDP-N-acetyl-alpha-D-muramate + L-alanine + ATP = UDP-N-acetyl-alpha-D-muramoyl-L-alanine + ADP + phosphate + H(+)</text>
        <dbReference type="Rhea" id="RHEA:23372"/>
        <dbReference type="ChEBI" id="CHEBI:15378"/>
        <dbReference type="ChEBI" id="CHEBI:30616"/>
        <dbReference type="ChEBI" id="CHEBI:43474"/>
        <dbReference type="ChEBI" id="CHEBI:57972"/>
        <dbReference type="ChEBI" id="CHEBI:70757"/>
        <dbReference type="ChEBI" id="CHEBI:83898"/>
        <dbReference type="ChEBI" id="CHEBI:456216"/>
        <dbReference type="EC" id="6.3.2.8"/>
    </reaction>
</comment>
<dbReference type="UniPathway" id="UPA00219"/>
<sequence length="456" mass="50885">MFWRIKTIHFIGIGGTGMSGIAEVLHNLKFNVQGSDLNKSIYTERLENLGIKVFYGHNPHNLDGADLVVISTAIKGDNIEVIEAKKRGIPIIRRGEMLAELMRMKYGIAISGTHGKTTTTAMAASVFNEAGLDPTVIIGGIFQKLNSNAKLGNSRFLIAEADESDKSHLNLSPVFVVITNIDLDHLDFYKDLDDIKETFKAFANKVPFFGSIILNADDKNCLDIIPGLNKRVVTYGFSEKADYSISDLEKGRGYYSFKVKEFGKSIGEFKIKVPGVFNVQNATAVIALAKELRISSKKIKAGLEAYTGTKRRCEVVGERGKLKVITDYAHHPVEIKSTINALSDFYKTDKILVVFQPHRYTRTKALFDDFIECFPEKLNLILLPIYPAGEKPIKGVSSELLCKKISKKEVNCSFVEDKEALLNVLDKDKDKYDLIVFLGAGYIDNYAREFGRTINE</sequence>
<evidence type="ECO:0000259" key="16">
    <source>
        <dbReference type="Pfam" id="PF02875"/>
    </source>
</evidence>
<evidence type="ECO:0000256" key="2">
    <source>
        <dbReference type="ARBA" id="ARBA00004752"/>
    </source>
</evidence>
<dbReference type="GO" id="GO:0005737">
    <property type="term" value="C:cytoplasm"/>
    <property type="evidence" value="ECO:0007669"/>
    <property type="project" value="UniProtKB-SubCell"/>
</dbReference>
<dbReference type="SUPFAM" id="SSF51984">
    <property type="entry name" value="MurCD N-terminal domain"/>
    <property type="match status" value="1"/>
</dbReference>
<dbReference type="KEGG" id="thyd:TTHT_1282"/>
<feature type="domain" description="Mur ligase N-terminal catalytic" evidence="15">
    <location>
        <begin position="7"/>
        <end position="106"/>
    </location>
</feature>
<dbReference type="InterPro" id="IPR013221">
    <property type="entry name" value="Mur_ligase_cen"/>
</dbReference>
<evidence type="ECO:0000256" key="9">
    <source>
        <dbReference type="ARBA" id="ARBA00022960"/>
    </source>
</evidence>
<dbReference type="PANTHER" id="PTHR43445">
    <property type="entry name" value="UDP-N-ACETYLMURAMATE--L-ALANINE LIGASE-RELATED"/>
    <property type="match status" value="1"/>
</dbReference>
<feature type="binding site" evidence="14">
    <location>
        <begin position="112"/>
        <end position="118"/>
    </location>
    <ligand>
        <name>ATP</name>
        <dbReference type="ChEBI" id="CHEBI:30616"/>
    </ligand>
</feature>
<evidence type="ECO:0000259" key="17">
    <source>
        <dbReference type="Pfam" id="PF08245"/>
    </source>
</evidence>
<keyword evidence="4 14" id="KW-0963">Cytoplasm</keyword>
<evidence type="ECO:0000256" key="4">
    <source>
        <dbReference type="ARBA" id="ARBA00022490"/>
    </source>
</evidence>
<feature type="domain" description="Mur ligase central" evidence="17">
    <location>
        <begin position="110"/>
        <end position="289"/>
    </location>
</feature>
<evidence type="ECO:0000313" key="19">
    <source>
        <dbReference type="Proteomes" id="UP000595564"/>
    </source>
</evidence>
<evidence type="ECO:0000259" key="15">
    <source>
        <dbReference type="Pfam" id="PF01225"/>
    </source>
</evidence>
<evidence type="ECO:0000256" key="7">
    <source>
        <dbReference type="ARBA" id="ARBA00022741"/>
    </source>
</evidence>
<evidence type="ECO:0000256" key="12">
    <source>
        <dbReference type="ARBA" id="ARBA00023316"/>
    </source>
</evidence>
<evidence type="ECO:0000256" key="8">
    <source>
        <dbReference type="ARBA" id="ARBA00022840"/>
    </source>
</evidence>
<keyword evidence="10 14" id="KW-0573">Peptidoglycan synthesis</keyword>
<dbReference type="GO" id="GO:0071555">
    <property type="term" value="P:cell wall organization"/>
    <property type="evidence" value="ECO:0007669"/>
    <property type="project" value="UniProtKB-KW"/>
</dbReference>
<dbReference type="InterPro" id="IPR036615">
    <property type="entry name" value="Mur_ligase_C_dom_sf"/>
</dbReference>
<keyword evidence="12 14" id="KW-0961">Cell wall biogenesis/degradation</keyword>
<evidence type="ECO:0000256" key="13">
    <source>
        <dbReference type="ARBA" id="ARBA00047833"/>
    </source>
</evidence>
<dbReference type="PANTHER" id="PTHR43445:SF3">
    <property type="entry name" value="UDP-N-ACETYLMURAMATE--L-ALANINE LIGASE"/>
    <property type="match status" value="1"/>
</dbReference>
<dbReference type="Gene3D" id="3.90.190.20">
    <property type="entry name" value="Mur ligase, C-terminal domain"/>
    <property type="match status" value="1"/>
</dbReference>
<dbReference type="InterPro" id="IPR036565">
    <property type="entry name" value="Mur-like_cat_sf"/>
</dbReference>
<keyword evidence="7 14" id="KW-0547">Nucleotide-binding</keyword>
<evidence type="ECO:0000256" key="1">
    <source>
        <dbReference type="ARBA" id="ARBA00004496"/>
    </source>
</evidence>
<comment type="function">
    <text evidence="14">Cell wall formation.</text>
</comment>
<dbReference type="Pfam" id="PF01225">
    <property type="entry name" value="Mur_ligase"/>
    <property type="match status" value="1"/>
</dbReference>
<keyword evidence="9 14" id="KW-0133">Cell shape</keyword>
<evidence type="ECO:0000256" key="5">
    <source>
        <dbReference type="ARBA" id="ARBA00022598"/>
    </source>
</evidence>
<dbReference type="GO" id="GO:0005524">
    <property type="term" value="F:ATP binding"/>
    <property type="evidence" value="ECO:0007669"/>
    <property type="project" value="UniProtKB-UniRule"/>
</dbReference>
<keyword evidence="11 14" id="KW-0131">Cell cycle</keyword>
<name>A0A7R6PHN6_9BACT</name>
<gene>
    <name evidence="14 18" type="primary">murC</name>
    <name evidence="18" type="ORF">TTHT_1282</name>
</gene>
<dbReference type="InterPro" id="IPR004101">
    <property type="entry name" value="Mur_ligase_C"/>
</dbReference>
<dbReference type="SUPFAM" id="SSF53623">
    <property type="entry name" value="MurD-like peptide ligases, catalytic domain"/>
    <property type="match status" value="1"/>
</dbReference>
<dbReference type="RefSeq" id="WP_201327103.1">
    <property type="nucleotide sequence ID" value="NZ_AP017470.1"/>
</dbReference>
<dbReference type="GO" id="GO:0008763">
    <property type="term" value="F:UDP-N-acetylmuramate-L-alanine ligase activity"/>
    <property type="evidence" value="ECO:0007669"/>
    <property type="project" value="UniProtKB-UniRule"/>
</dbReference>
<dbReference type="AlphaFoldDB" id="A0A7R6PHN6"/>
<evidence type="ECO:0000256" key="10">
    <source>
        <dbReference type="ARBA" id="ARBA00022984"/>
    </source>
</evidence>
<comment type="similarity">
    <text evidence="14">Belongs to the MurCDEF family.</text>
</comment>
<keyword evidence="19" id="KW-1185">Reference proteome</keyword>
<dbReference type="Pfam" id="PF08245">
    <property type="entry name" value="Mur_ligase_M"/>
    <property type="match status" value="1"/>
</dbReference>
<evidence type="ECO:0000256" key="11">
    <source>
        <dbReference type="ARBA" id="ARBA00023306"/>
    </source>
</evidence>
<dbReference type="HAMAP" id="MF_00046">
    <property type="entry name" value="MurC"/>
    <property type="match status" value="1"/>
</dbReference>
<dbReference type="EMBL" id="AP017470">
    <property type="protein sequence ID" value="BBB32799.1"/>
    <property type="molecule type" value="Genomic_DNA"/>
</dbReference>
<keyword evidence="8 14" id="KW-0067">ATP-binding</keyword>
<evidence type="ECO:0000313" key="18">
    <source>
        <dbReference type="EMBL" id="BBB32799.1"/>
    </source>
</evidence>
<dbReference type="GO" id="GO:0009252">
    <property type="term" value="P:peptidoglycan biosynthetic process"/>
    <property type="evidence" value="ECO:0007669"/>
    <property type="project" value="UniProtKB-UniRule"/>
</dbReference>
<dbReference type="EC" id="6.3.2.8" evidence="3 14"/>
<dbReference type="Gene3D" id="3.40.1190.10">
    <property type="entry name" value="Mur-like, catalytic domain"/>
    <property type="match status" value="1"/>
</dbReference>
<dbReference type="NCBIfam" id="TIGR01082">
    <property type="entry name" value="murC"/>
    <property type="match status" value="1"/>
</dbReference>
<accession>A0A7R6PHN6</accession>
<keyword evidence="5 14" id="KW-0436">Ligase</keyword>
<dbReference type="InterPro" id="IPR050061">
    <property type="entry name" value="MurCDEF_pg_biosynth"/>
</dbReference>
<dbReference type="InterPro" id="IPR005758">
    <property type="entry name" value="UDP-N-AcMur_Ala_ligase_MurC"/>
</dbReference>
<dbReference type="InterPro" id="IPR000713">
    <property type="entry name" value="Mur_ligase_N"/>
</dbReference>
<dbReference type="Proteomes" id="UP000595564">
    <property type="component" value="Chromosome"/>
</dbReference>
<evidence type="ECO:0000256" key="14">
    <source>
        <dbReference type="HAMAP-Rule" id="MF_00046"/>
    </source>
</evidence>
<dbReference type="GO" id="GO:0051301">
    <property type="term" value="P:cell division"/>
    <property type="evidence" value="ECO:0007669"/>
    <property type="project" value="UniProtKB-KW"/>
</dbReference>
<reference evidence="18 19" key="1">
    <citation type="journal article" date="2012" name="Extremophiles">
        <title>Thermotomaculum hydrothermale gen. nov., sp. nov., a novel heterotrophic thermophile within the phylum Acidobacteria from a deep-sea hydrothermal vent chimney in the Southern Okinawa Trough.</title>
        <authorList>
            <person name="Izumi H."/>
            <person name="Nunoura T."/>
            <person name="Miyazaki M."/>
            <person name="Mino S."/>
            <person name="Toki T."/>
            <person name="Takai K."/>
            <person name="Sako Y."/>
            <person name="Sawabe T."/>
            <person name="Nakagawa S."/>
        </authorList>
    </citation>
    <scope>NUCLEOTIDE SEQUENCE [LARGE SCALE GENOMIC DNA]</scope>
    <source>
        <strain evidence="18 19">AC55</strain>
    </source>
</reference>
<organism evidence="18 19">
    <name type="scientific">Thermotomaculum hydrothermale</name>
    <dbReference type="NCBI Taxonomy" id="981385"/>
    <lineage>
        <taxon>Bacteria</taxon>
        <taxon>Pseudomonadati</taxon>
        <taxon>Acidobacteriota</taxon>
        <taxon>Holophagae</taxon>
        <taxon>Thermotomaculales</taxon>
        <taxon>Thermotomaculaceae</taxon>
        <taxon>Thermotomaculum</taxon>
    </lineage>
</organism>
<evidence type="ECO:0000256" key="6">
    <source>
        <dbReference type="ARBA" id="ARBA00022618"/>
    </source>
</evidence>
<dbReference type="Pfam" id="PF02875">
    <property type="entry name" value="Mur_ligase_C"/>
    <property type="match status" value="1"/>
</dbReference>
<dbReference type="GO" id="GO:0008360">
    <property type="term" value="P:regulation of cell shape"/>
    <property type="evidence" value="ECO:0007669"/>
    <property type="project" value="UniProtKB-KW"/>
</dbReference>
<keyword evidence="6 14" id="KW-0132">Cell division</keyword>
<comment type="pathway">
    <text evidence="2 14">Cell wall biogenesis; peptidoglycan biosynthesis.</text>
</comment>